<keyword evidence="7" id="KW-0432">Leucine biosynthesis</keyword>
<comment type="subunit">
    <text evidence="5">Heterodimer of LeuC and LeuD.</text>
</comment>
<proteinExistence type="inferred from homology"/>
<dbReference type="InterPro" id="IPR004431">
    <property type="entry name" value="3-IsopropMal_deHydase_ssu"/>
</dbReference>
<dbReference type="Pfam" id="PF00694">
    <property type="entry name" value="Aconitase_C"/>
    <property type="match status" value="1"/>
</dbReference>
<evidence type="ECO:0000256" key="10">
    <source>
        <dbReference type="ARBA" id="ARBA00023304"/>
    </source>
</evidence>
<dbReference type="Gene3D" id="3.20.19.10">
    <property type="entry name" value="Aconitase, domain 4"/>
    <property type="match status" value="1"/>
</dbReference>
<dbReference type="InterPro" id="IPR000573">
    <property type="entry name" value="AconitaseA/IPMdHydase_ssu_swvl"/>
</dbReference>
<dbReference type="EMBL" id="CAFAAB010000006">
    <property type="protein sequence ID" value="CAB4774803.1"/>
    <property type="molecule type" value="Genomic_DNA"/>
</dbReference>
<dbReference type="FunFam" id="3.20.19.10:FF:000003">
    <property type="entry name" value="3-isopropylmalate dehydratase small subunit"/>
    <property type="match status" value="1"/>
</dbReference>
<keyword evidence="9" id="KW-0456">Lyase</keyword>
<evidence type="ECO:0000256" key="1">
    <source>
        <dbReference type="ARBA" id="ARBA00000491"/>
    </source>
</evidence>
<dbReference type="InterPro" id="IPR050075">
    <property type="entry name" value="LeuD"/>
</dbReference>
<keyword evidence="8" id="KW-0028">Amino-acid biosynthesis</keyword>
<evidence type="ECO:0000256" key="6">
    <source>
        <dbReference type="ARBA" id="ARBA00011998"/>
    </source>
</evidence>
<evidence type="ECO:0000256" key="5">
    <source>
        <dbReference type="ARBA" id="ARBA00011271"/>
    </source>
</evidence>
<dbReference type="InterPro" id="IPR015928">
    <property type="entry name" value="Aconitase/3IPM_dehydase_swvl"/>
</dbReference>
<comment type="catalytic activity">
    <reaction evidence="1">
        <text>(2R,3S)-3-isopropylmalate = (2S)-2-isopropylmalate</text>
        <dbReference type="Rhea" id="RHEA:32287"/>
        <dbReference type="ChEBI" id="CHEBI:1178"/>
        <dbReference type="ChEBI" id="CHEBI:35121"/>
        <dbReference type="EC" id="4.2.1.33"/>
    </reaction>
</comment>
<dbReference type="CDD" id="cd01577">
    <property type="entry name" value="IPMI_Swivel"/>
    <property type="match status" value="1"/>
</dbReference>
<keyword evidence="10" id="KW-0100">Branched-chain amino acid biosynthesis</keyword>
<dbReference type="HAMAP" id="MF_01031">
    <property type="entry name" value="LeuD_type1"/>
    <property type="match status" value="1"/>
</dbReference>
<dbReference type="GO" id="GO:0009098">
    <property type="term" value="P:L-leucine biosynthetic process"/>
    <property type="evidence" value="ECO:0007669"/>
    <property type="project" value="UniProtKB-UniPathway"/>
</dbReference>
<reference evidence="14" key="1">
    <citation type="submission" date="2020-05" db="EMBL/GenBank/DDBJ databases">
        <authorList>
            <person name="Chiriac C."/>
            <person name="Salcher M."/>
            <person name="Ghai R."/>
            <person name="Kavagutti S V."/>
        </authorList>
    </citation>
    <scope>NUCLEOTIDE SEQUENCE</scope>
</reference>
<dbReference type="SUPFAM" id="SSF52016">
    <property type="entry name" value="LeuD/IlvD-like"/>
    <property type="match status" value="1"/>
</dbReference>
<comment type="similarity">
    <text evidence="4">Belongs to the LeuD family. LeuD type 1 subfamily.</text>
</comment>
<evidence type="ECO:0000256" key="2">
    <source>
        <dbReference type="ARBA" id="ARBA00002695"/>
    </source>
</evidence>
<comment type="function">
    <text evidence="2">Catalyzes the isomerization between 2-isopropylmalate and 3-isopropylmalate, via the formation of 2-isopropylmaleate.</text>
</comment>
<comment type="pathway">
    <text evidence="3">Amino-acid biosynthesis; L-leucine biosynthesis; L-leucine from 3-methyl-2-oxobutanoate: step 2/4.</text>
</comment>
<evidence type="ECO:0000256" key="11">
    <source>
        <dbReference type="ARBA" id="ARBA00031631"/>
    </source>
</evidence>
<evidence type="ECO:0000256" key="12">
    <source>
        <dbReference type="ARBA" id="ARBA00033368"/>
    </source>
</evidence>
<dbReference type="NCBIfam" id="TIGR00171">
    <property type="entry name" value="leuD"/>
    <property type="match status" value="1"/>
</dbReference>
<evidence type="ECO:0000259" key="13">
    <source>
        <dbReference type="Pfam" id="PF00694"/>
    </source>
</evidence>
<evidence type="ECO:0000256" key="4">
    <source>
        <dbReference type="ARBA" id="ARBA00009845"/>
    </source>
</evidence>
<dbReference type="PANTHER" id="PTHR43345:SF5">
    <property type="entry name" value="3-ISOPROPYLMALATE DEHYDRATASE SMALL SUBUNIT"/>
    <property type="match status" value="1"/>
</dbReference>
<name>A0A6J6VV61_9ZZZZ</name>
<gene>
    <name evidence="14" type="ORF">UFOPK2958_00124</name>
</gene>
<evidence type="ECO:0000256" key="8">
    <source>
        <dbReference type="ARBA" id="ARBA00022605"/>
    </source>
</evidence>
<evidence type="ECO:0000256" key="7">
    <source>
        <dbReference type="ARBA" id="ARBA00022430"/>
    </source>
</evidence>
<dbReference type="PANTHER" id="PTHR43345">
    <property type="entry name" value="3-ISOPROPYLMALATE DEHYDRATASE SMALL SUBUNIT 2-RELATED-RELATED"/>
    <property type="match status" value="1"/>
</dbReference>
<organism evidence="14">
    <name type="scientific">freshwater metagenome</name>
    <dbReference type="NCBI Taxonomy" id="449393"/>
    <lineage>
        <taxon>unclassified sequences</taxon>
        <taxon>metagenomes</taxon>
        <taxon>ecological metagenomes</taxon>
    </lineage>
</organism>
<evidence type="ECO:0000313" key="14">
    <source>
        <dbReference type="EMBL" id="CAB4774803.1"/>
    </source>
</evidence>
<sequence length="209" mass="23386">MKAVHVIQGRAVPLERSDVDTDQIIPSDWLKRVERTGFGRGLFSQWRDEKSFVLNQPEFVGASILIAGPRFGTGSSREHAVWALMDYGFEAIIASSYGDIFKNNSSKQGLVIVELPQEAVSELMELVKADPNLEITVDVADMTVEIAEKNWRQPFTLDPITRERLLNGWDDIGISLLRETDISAFEETHRAGSLRGVFDGEGRVVHSNE</sequence>
<accession>A0A6J6VV61</accession>
<feature type="domain" description="Aconitase A/isopropylmalate dehydratase small subunit swivel" evidence="13">
    <location>
        <begin position="3"/>
        <end position="118"/>
    </location>
</feature>
<dbReference type="GO" id="GO:0009316">
    <property type="term" value="C:3-isopropylmalate dehydratase complex"/>
    <property type="evidence" value="ECO:0007669"/>
    <property type="project" value="InterPro"/>
</dbReference>
<evidence type="ECO:0000256" key="3">
    <source>
        <dbReference type="ARBA" id="ARBA00004729"/>
    </source>
</evidence>
<dbReference type="AlphaFoldDB" id="A0A6J6VV61"/>
<dbReference type="UniPathway" id="UPA00048">
    <property type="reaction ID" value="UER00071"/>
</dbReference>
<dbReference type="EC" id="4.2.1.33" evidence="6"/>
<dbReference type="InterPro" id="IPR033940">
    <property type="entry name" value="IPMI_Swivel"/>
</dbReference>
<protein>
    <recommendedName>
        <fullName evidence="6">3-isopropylmalate dehydratase</fullName>
        <ecNumber evidence="6">4.2.1.33</ecNumber>
    </recommendedName>
    <alternativeName>
        <fullName evidence="11">Alpha-IPM isomerase</fullName>
    </alternativeName>
    <alternativeName>
        <fullName evidence="12">Isopropylmalate isomerase</fullName>
    </alternativeName>
</protein>
<evidence type="ECO:0000256" key="9">
    <source>
        <dbReference type="ARBA" id="ARBA00023239"/>
    </source>
</evidence>
<dbReference type="NCBIfam" id="NF002458">
    <property type="entry name" value="PRK01641.1"/>
    <property type="match status" value="1"/>
</dbReference>
<dbReference type="GO" id="GO:0003861">
    <property type="term" value="F:3-isopropylmalate dehydratase activity"/>
    <property type="evidence" value="ECO:0007669"/>
    <property type="project" value="UniProtKB-EC"/>
</dbReference>